<dbReference type="Pfam" id="PF00430">
    <property type="entry name" value="ATP-synt_B"/>
    <property type="match status" value="1"/>
</dbReference>
<keyword evidence="8 13" id="KW-0406">Ion transport</keyword>
<evidence type="ECO:0000256" key="13">
    <source>
        <dbReference type="HAMAP-Rule" id="MF_01398"/>
    </source>
</evidence>
<dbReference type="InterPro" id="IPR050059">
    <property type="entry name" value="ATP_synthase_B_chain"/>
</dbReference>
<evidence type="ECO:0000256" key="3">
    <source>
        <dbReference type="ARBA" id="ARBA00022475"/>
    </source>
</evidence>
<dbReference type="Proteomes" id="UP001059480">
    <property type="component" value="Unassembled WGS sequence"/>
</dbReference>
<dbReference type="CDD" id="cd06503">
    <property type="entry name" value="ATP-synt_Fo_b"/>
    <property type="match status" value="1"/>
</dbReference>
<evidence type="ECO:0000256" key="12">
    <source>
        <dbReference type="ARBA" id="ARBA00037847"/>
    </source>
</evidence>
<evidence type="ECO:0000313" key="16">
    <source>
        <dbReference type="EMBL" id="MCQ9209215.1"/>
    </source>
</evidence>
<dbReference type="Gene3D" id="6.10.250.1580">
    <property type="match status" value="1"/>
</dbReference>
<accession>A0ABT1WL62</accession>
<keyword evidence="5 13" id="KW-0812">Transmembrane</keyword>
<dbReference type="PANTHER" id="PTHR33445">
    <property type="entry name" value="ATP SYNTHASE SUBUNIT B', CHLOROPLASTIC"/>
    <property type="match status" value="1"/>
</dbReference>
<dbReference type="EMBL" id="JANHNZ010000001">
    <property type="protein sequence ID" value="MCQ9209215.1"/>
    <property type="molecule type" value="Genomic_DNA"/>
</dbReference>
<dbReference type="HAMAP" id="MF_01398">
    <property type="entry name" value="ATP_synth_b_bprime"/>
    <property type="match status" value="1"/>
</dbReference>
<keyword evidence="2 13" id="KW-0813">Transport</keyword>
<evidence type="ECO:0000256" key="2">
    <source>
        <dbReference type="ARBA" id="ARBA00022448"/>
    </source>
</evidence>
<keyword evidence="15" id="KW-0175">Coiled coil</keyword>
<organism evidence="16 17">
    <name type="scientific">Granulicatella seriolae</name>
    <dbReference type="NCBI Taxonomy" id="2967226"/>
    <lineage>
        <taxon>Bacteria</taxon>
        <taxon>Bacillati</taxon>
        <taxon>Bacillota</taxon>
        <taxon>Bacilli</taxon>
        <taxon>Lactobacillales</taxon>
        <taxon>Carnobacteriaceae</taxon>
        <taxon>Granulicatella</taxon>
    </lineage>
</organism>
<keyword evidence="10 13" id="KW-0066">ATP synthesis</keyword>
<keyword evidence="7 13" id="KW-1133">Transmembrane helix</keyword>
<proteinExistence type="inferred from homology"/>
<dbReference type="InterPro" id="IPR002146">
    <property type="entry name" value="ATP_synth_b/b'su_bac/chlpt"/>
</dbReference>
<sequence>MLQTIALSTSASTSLGDTIFVLISFIILMALIKRFAWDKVISVMEARRDKISQDLDNAATKRKEAESVVAQASTIIQNAEDQANTILTNSREASTKMQDEMIKEAREVVTRMKLDAQKEIDNMKQRSVMELQAQVGDISIELAQQILKKEISAKEHQELITSFIEGLDVK</sequence>
<evidence type="ECO:0000256" key="1">
    <source>
        <dbReference type="ARBA" id="ARBA00005513"/>
    </source>
</evidence>
<evidence type="ECO:0000256" key="11">
    <source>
        <dbReference type="ARBA" id="ARBA00025198"/>
    </source>
</evidence>
<evidence type="ECO:0000256" key="4">
    <source>
        <dbReference type="ARBA" id="ARBA00022547"/>
    </source>
</evidence>
<comment type="subcellular location">
    <subcellularLocation>
        <location evidence="13">Cell membrane</location>
        <topology evidence="13">Single-pass membrane protein</topology>
    </subcellularLocation>
    <subcellularLocation>
        <location evidence="12">Endomembrane system</location>
        <topology evidence="12">Single-pass membrane protein</topology>
    </subcellularLocation>
</comment>
<dbReference type="InterPro" id="IPR028987">
    <property type="entry name" value="ATP_synth_B-like_membr_sf"/>
</dbReference>
<comment type="subunit">
    <text evidence="13">F-type ATPases have 2 components, F(1) - the catalytic core - and F(0) - the membrane proton channel. F(1) has five subunits: alpha(3), beta(3), gamma(1), delta(1), epsilon(1). F(0) has three main subunits: a(1), b(2) and c(10-14). The alpha and beta chains form an alternating ring which encloses part of the gamma chain. F(1) is attached to F(0) by a central stalk formed by the gamma and epsilon chains, while a peripheral stalk is formed by the delta and b chains.</text>
</comment>
<dbReference type="PANTHER" id="PTHR33445:SF1">
    <property type="entry name" value="ATP SYNTHASE SUBUNIT B"/>
    <property type="match status" value="1"/>
</dbReference>
<comment type="caution">
    <text evidence="16">The sequence shown here is derived from an EMBL/GenBank/DDBJ whole genome shotgun (WGS) entry which is preliminary data.</text>
</comment>
<evidence type="ECO:0000256" key="5">
    <source>
        <dbReference type="ARBA" id="ARBA00022692"/>
    </source>
</evidence>
<evidence type="ECO:0000256" key="10">
    <source>
        <dbReference type="ARBA" id="ARBA00023310"/>
    </source>
</evidence>
<keyword evidence="9 13" id="KW-0472">Membrane</keyword>
<comment type="function">
    <text evidence="11 13">F(1)F(0) ATP synthase produces ATP from ADP in the presence of a proton or sodium gradient. F-type ATPases consist of two structural domains, F(1) containing the extramembraneous catalytic core and F(0) containing the membrane proton channel, linked together by a central stalk and a peripheral stalk. During catalysis, ATP synthesis in the catalytic domain of F(1) is coupled via a rotary mechanism of the central stalk subunits to proton translocation.</text>
</comment>
<reference evidence="16" key="1">
    <citation type="submission" date="2022-07" db="EMBL/GenBank/DDBJ databases">
        <authorList>
            <person name="Jung M.-Y."/>
            <person name="Lee M."/>
        </authorList>
    </citation>
    <scope>NUCLEOTIDE SEQUENCE</scope>
    <source>
        <strain evidence="16">S8</strain>
    </source>
</reference>
<reference evidence="16" key="2">
    <citation type="journal article" date="2023" name="Curr. Microbiol.">
        <title>Granulicatella seriolae sp. nov., a Novel Facultative Anaerobe Isolated from Yellowtail Marine Fish.</title>
        <authorList>
            <person name="Lee M."/>
            <person name="Choi Y.J."/>
            <person name="Farooq A."/>
            <person name="Jeong J.B."/>
            <person name="Jung M.Y."/>
        </authorList>
    </citation>
    <scope>NUCLEOTIDE SEQUENCE</scope>
    <source>
        <strain evidence="16">S8</strain>
    </source>
</reference>
<evidence type="ECO:0000256" key="15">
    <source>
        <dbReference type="SAM" id="Coils"/>
    </source>
</evidence>
<evidence type="ECO:0000256" key="14">
    <source>
        <dbReference type="RuleBase" id="RU003848"/>
    </source>
</evidence>
<keyword evidence="3 13" id="KW-1003">Cell membrane</keyword>
<dbReference type="NCBIfam" id="TIGR01144">
    <property type="entry name" value="ATP_synt_b"/>
    <property type="match status" value="1"/>
</dbReference>
<evidence type="ECO:0000256" key="6">
    <source>
        <dbReference type="ARBA" id="ARBA00022781"/>
    </source>
</evidence>
<keyword evidence="6 13" id="KW-0375">Hydrogen ion transport</keyword>
<dbReference type="SUPFAM" id="SSF81573">
    <property type="entry name" value="F1F0 ATP synthase subunit B, membrane domain"/>
    <property type="match status" value="1"/>
</dbReference>
<comment type="function">
    <text evidence="13">Component of the F(0) channel, it forms part of the peripheral stalk, linking F(1) to F(0).</text>
</comment>
<feature type="transmembrane region" description="Helical" evidence="13">
    <location>
        <begin position="12"/>
        <end position="32"/>
    </location>
</feature>
<protein>
    <recommendedName>
        <fullName evidence="13">ATP synthase subunit b</fullName>
    </recommendedName>
    <alternativeName>
        <fullName evidence="13">ATP synthase F(0) sector subunit b</fullName>
    </alternativeName>
    <alternativeName>
        <fullName evidence="13">ATPase subunit I</fullName>
    </alternativeName>
    <alternativeName>
        <fullName evidence="13">F-type ATPase subunit b</fullName>
        <shortName evidence="13">F-ATPase subunit b</shortName>
    </alternativeName>
</protein>
<dbReference type="InterPro" id="IPR005864">
    <property type="entry name" value="ATP_synth_F0_bsu_bac"/>
</dbReference>
<dbReference type="RefSeq" id="WP_256944321.1">
    <property type="nucleotide sequence ID" value="NZ_JANHNZ010000001.1"/>
</dbReference>
<gene>
    <name evidence="13 16" type="primary">atpF</name>
    <name evidence="16" type="ORF">NPA36_01365</name>
</gene>
<name>A0ABT1WL62_9LACT</name>
<evidence type="ECO:0000256" key="7">
    <source>
        <dbReference type="ARBA" id="ARBA00022989"/>
    </source>
</evidence>
<keyword evidence="4 13" id="KW-0138">CF(0)</keyword>
<evidence type="ECO:0000256" key="8">
    <source>
        <dbReference type="ARBA" id="ARBA00023065"/>
    </source>
</evidence>
<evidence type="ECO:0000313" key="17">
    <source>
        <dbReference type="Proteomes" id="UP001059480"/>
    </source>
</evidence>
<keyword evidence="17" id="KW-1185">Reference proteome</keyword>
<comment type="similarity">
    <text evidence="1 13 14">Belongs to the ATPase B chain family.</text>
</comment>
<evidence type="ECO:0000256" key="9">
    <source>
        <dbReference type="ARBA" id="ARBA00023136"/>
    </source>
</evidence>
<feature type="coiled-coil region" evidence="15">
    <location>
        <begin position="48"/>
        <end position="82"/>
    </location>
</feature>
<reference evidence="16" key="3">
    <citation type="journal article" date="2023" name="Microbiol. Resour. Announc.">
        <title>Draft Genome Sequence of Granulicatella sp. Strain S8, Isolated from a Marine Fish, Seriola quinqueradiata.</title>
        <authorList>
            <person name="Lee M."/>
            <person name="Farooq A."/>
            <person name="Jeong J.B."/>
            <person name="Jung M.Y."/>
        </authorList>
    </citation>
    <scope>NUCLEOTIDE SEQUENCE</scope>
    <source>
        <strain evidence="16">S8</strain>
    </source>
</reference>